<keyword evidence="3" id="KW-1185">Reference proteome</keyword>
<evidence type="ECO:0000313" key="2">
    <source>
        <dbReference type="EMBL" id="WWQ61064.1"/>
    </source>
</evidence>
<dbReference type="Proteomes" id="UP001432202">
    <property type="component" value="Chromosome"/>
</dbReference>
<accession>A0AAX4L1M7</accession>
<evidence type="ECO:0000256" key="1">
    <source>
        <dbReference type="SAM" id="Coils"/>
    </source>
</evidence>
<organism evidence="2 3">
    <name type="scientific">Sulfolobus tengchongensis</name>
    <dbReference type="NCBI Taxonomy" id="207809"/>
    <lineage>
        <taxon>Archaea</taxon>
        <taxon>Thermoproteota</taxon>
        <taxon>Thermoprotei</taxon>
        <taxon>Sulfolobales</taxon>
        <taxon>Sulfolobaceae</taxon>
        <taxon>Sulfolobus</taxon>
    </lineage>
</organism>
<feature type="coiled-coil region" evidence="1">
    <location>
        <begin position="46"/>
        <end position="92"/>
    </location>
</feature>
<dbReference type="AlphaFoldDB" id="A0AAX4L1M7"/>
<sequence>MSLQEEIKKVLKENPSIIVEALMQKPEVLYEALAKLMPWQTVLHNIEEIRNEISEIKRNMVTKEDAKNFATKEDLKNEIKRLETIIVGLGARWGLMNEDAFRRGMYEILKTEGFDVAHELLYDKQGEVYGEPSEVEYDMVIKDHETIMVEVTSAIKRGDLPIIKKKKEFYEKEKNVKITRVIVVTPFIHDKYAERVKAIAKSMGIDIIFP</sequence>
<gene>
    <name evidence="2" type="ORF">V6M85_02985</name>
</gene>
<proteinExistence type="predicted"/>
<dbReference type="Pfam" id="PF12644">
    <property type="entry name" value="DUF3782"/>
    <property type="match status" value="1"/>
</dbReference>
<dbReference type="PANTHER" id="PTHR34314">
    <property type="entry name" value="CRENARCHAEAL PROTEIN, PUTATIVE-RELATED"/>
    <property type="match status" value="1"/>
</dbReference>
<reference evidence="2 3" key="1">
    <citation type="submission" date="2024-02" db="EMBL/GenBank/DDBJ databases">
        <title>STSV induces naive adaptation in Sulfolobus.</title>
        <authorList>
            <person name="Xiang X."/>
            <person name="Song M."/>
        </authorList>
    </citation>
    <scope>NUCLEOTIDE SEQUENCE [LARGE SCALE GENOMIC DNA]</scope>
    <source>
        <strain evidence="2 3">RT2</strain>
    </source>
</reference>
<protein>
    <submittedName>
        <fullName evidence="2">PD-(D/E)XK nuclease family protein</fullName>
    </submittedName>
</protein>
<name>A0AAX4L1M7_9CREN</name>
<dbReference type="InterPro" id="IPR024271">
    <property type="entry name" value="DUF3782"/>
</dbReference>
<keyword evidence="1" id="KW-0175">Coiled coil</keyword>
<evidence type="ECO:0000313" key="3">
    <source>
        <dbReference type="Proteomes" id="UP001432202"/>
    </source>
</evidence>
<dbReference type="GeneID" id="89335699"/>
<dbReference type="InterPro" id="IPR012431">
    <property type="entry name" value="PDDEXK_10"/>
</dbReference>
<dbReference type="PANTHER" id="PTHR34314:SF7">
    <property type="entry name" value="DUF3782 DOMAIN-CONTAINING PROTEIN"/>
    <property type="match status" value="1"/>
</dbReference>
<dbReference type="Pfam" id="PF07788">
    <property type="entry name" value="PDDEXK_10"/>
    <property type="match status" value="1"/>
</dbReference>
<dbReference type="EMBL" id="CP146016">
    <property type="protein sequence ID" value="WWQ61064.1"/>
    <property type="molecule type" value="Genomic_DNA"/>
</dbReference>
<dbReference type="RefSeq" id="WP_338602817.1">
    <property type="nucleotide sequence ID" value="NZ_CP146016.1"/>
</dbReference>